<dbReference type="InterPro" id="IPR001544">
    <property type="entry name" value="Aminotrans_IV"/>
</dbReference>
<dbReference type="GO" id="GO:0008652">
    <property type="term" value="P:amino acid biosynthetic process"/>
    <property type="evidence" value="ECO:0007669"/>
    <property type="project" value="UniProtKB-KW"/>
</dbReference>
<organism evidence="16 17">
    <name type="scientific">Eiseniibacteriota bacterium</name>
    <dbReference type="NCBI Taxonomy" id="2212470"/>
    <lineage>
        <taxon>Bacteria</taxon>
        <taxon>Candidatus Eiseniibacteriota</taxon>
    </lineage>
</organism>
<dbReference type="NCBIfam" id="TIGR01123">
    <property type="entry name" value="ilvE_II"/>
    <property type="match status" value="1"/>
</dbReference>
<evidence type="ECO:0000256" key="3">
    <source>
        <dbReference type="ARBA" id="ARBA00004931"/>
    </source>
</evidence>
<keyword evidence="7 16" id="KW-0032">Aminotransferase</keyword>
<dbReference type="GO" id="GO:0004084">
    <property type="term" value="F:branched-chain-amino-acid transaminase activity"/>
    <property type="evidence" value="ECO:0007669"/>
    <property type="project" value="UniProtKB-EC"/>
</dbReference>
<comment type="cofactor">
    <cofactor evidence="1">
        <name>pyridoxal 5'-phosphate</name>
        <dbReference type="ChEBI" id="CHEBI:597326"/>
    </cofactor>
</comment>
<dbReference type="PANTHER" id="PTHR11825">
    <property type="entry name" value="SUBGROUP IIII AMINOTRANSFERASE"/>
    <property type="match status" value="1"/>
</dbReference>
<dbReference type="InterPro" id="IPR033939">
    <property type="entry name" value="BCAT_family"/>
</dbReference>
<comment type="caution">
    <text evidence="16">The sequence shown here is derived from an EMBL/GenBank/DDBJ whole genome shotgun (WGS) entry which is preliminary data.</text>
</comment>
<dbReference type="Gene3D" id="3.30.470.10">
    <property type="match status" value="1"/>
</dbReference>
<reference evidence="16" key="1">
    <citation type="submission" date="2020-04" db="EMBL/GenBank/DDBJ databases">
        <authorList>
            <person name="Zhang T."/>
        </authorList>
    </citation>
    <scope>NUCLEOTIDE SEQUENCE</scope>
    <source>
        <strain evidence="16">HKST-UBA02</strain>
    </source>
</reference>
<proteinExistence type="inferred from homology"/>
<evidence type="ECO:0000256" key="14">
    <source>
        <dbReference type="ARBA" id="ARBA00049229"/>
    </source>
</evidence>
<dbReference type="EC" id="2.6.1.42" evidence="6"/>
<evidence type="ECO:0000256" key="12">
    <source>
        <dbReference type="ARBA" id="ARBA00048212"/>
    </source>
</evidence>
<evidence type="ECO:0000256" key="7">
    <source>
        <dbReference type="ARBA" id="ARBA00022576"/>
    </source>
</evidence>
<comment type="catalytic activity">
    <reaction evidence="14">
        <text>L-leucine + 2-oxoglutarate = 4-methyl-2-oxopentanoate + L-glutamate</text>
        <dbReference type="Rhea" id="RHEA:18321"/>
        <dbReference type="ChEBI" id="CHEBI:16810"/>
        <dbReference type="ChEBI" id="CHEBI:17865"/>
        <dbReference type="ChEBI" id="CHEBI:29985"/>
        <dbReference type="ChEBI" id="CHEBI:57427"/>
        <dbReference type="EC" id="2.6.1.42"/>
    </reaction>
</comment>
<dbReference type="InterPro" id="IPR036038">
    <property type="entry name" value="Aminotransferase-like"/>
</dbReference>
<accession>A0A956NBD1</accession>
<dbReference type="PIRSF" id="PIRSF006468">
    <property type="entry name" value="BCAT1"/>
    <property type="match status" value="1"/>
</dbReference>
<dbReference type="Pfam" id="PF01063">
    <property type="entry name" value="Aminotran_4"/>
    <property type="match status" value="1"/>
</dbReference>
<comment type="pathway">
    <text evidence="4">Amino-acid biosynthesis; L-leucine biosynthesis; L-leucine from 3-methyl-2-oxobutanoate: step 4/4.</text>
</comment>
<dbReference type="InterPro" id="IPR043132">
    <property type="entry name" value="BCAT-like_C"/>
</dbReference>
<evidence type="ECO:0000256" key="8">
    <source>
        <dbReference type="ARBA" id="ARBA00022605"/>
    </source>
</evidence>
<gene>
    <name evidence="16" type="ORF">KDA27_05420</name>
</gene>
<reference evidence="16" key="2">
    <citation type="journal article" date="2021" name="Microbiome">
        <title>Successional dynamics and alternative stable states in a saline activated sludge microbial community over 9 years.</title>
        <authorList>
            <person name="Wang Y."/>
            <person name="Ye J."/>
            <person name="Ju F."/>
            <person name="Liu L."/>
            <person name="Boyd J.A."/>
            <person name="Deng Y."/>
            <person name="Parks D.H."/>
            <person name="Jiang X."/>
            <person name="Yin X."/>
            <person name="Woodcroft B.J."/>
            <person name="Tyson G.W."/>
            <person name="Hugenholtz P."/>
            <person name="Polz M.F."/>
            <person name="Zhang T."/>
        </authorList>
    </citation>
    <scope>NUCLEOTIDE SEQUENCE</scope>
    <source>
        <strain evidence="16">HKST-UBA02</strain>
    </source>
</reference>
<protein>
    <recommendedName>
        <fullName evidence="6">branched-chain-amino-acid transaminase</fullName>
        <ecNumber evidence="6">2.6.1.42</ecNumber>
    </recommendedName>
</protein>
<keyword evidence="8" id="KW-0028">Amino-acid biosynthesis</keyword>
<comment type="catalytic activity">
    <reaction evidence="13">
        <text>L-isoleucine + 2-oxoglutarate = (S)-3-methyl-2-oxopentanoate + L-glutamate</text>
        <dbReference type="Rhea" id="RHEA:24801"/>
        <dbReference type="ChEBI" id="CHEBI:16810"/>
        <dbReference type="ChEBI" id="CHEBI:29985"/>
        <dbReference type="ChEBI" id="CHEBI:35146"/>
        <dbReference type="ChEBI" id="CHEBI:58045"/>
        <dbReference type="EC" id="2.6.1.42"/>
    </reaction>
</comment>
<feature type="modified residue" description="N6-(pyridoxal phosphate)lysine" evidence="15">
    <location>
        <position position="197"/>
    </location>
</feature>
<evidence type="ECO:0000256" key="5">
    <source>
        <dbReference type="ARBA" id="ARBA00009320"/>
    </source>
</evidence>
<evidence type="ECO:0000256" key="11">
    <source>
        <dbReference type="ARBA" id="ARBA00023304"/>
    </source>
</evidence>
<evidence type="ECO:0000256" key="15">
    <source>
        <dbReference type="PIRSR" id="PIRSR006468-1"/>
    </source>
</evidence>
<dbReference type="CDD" id="cd01557">
    <property type="entry name" value="BCAT_beta_family"/>
    <property type="match status" value="1"/>
</dbReference>
<evidence type="ECO:0000256" key="2">
    <source>
        <dbReference type="ARBA" id="ARBA00004824"/>
    </source>
</evidence>
<evidence type="ECO:0000313" key="17">
    <source>
        <dbReference type="Proteomes" id="UP000739538"/>
    </source>
</evidence>
<dbReference type="GO" id="GO:0009082">
    <property type="term" value="P:branched-chain amino acid biosynthetic process"/>
    <property type="evidence" value="ECO:0007669"/>
    <property type="project" value="UniProtKB-KW"/>
</dbReference>
<keyword evidence="9 16" id="KW-0808">Transferase</keyword>
<sequence>MEIAVQTRPERSAAAEKALQQKLGFGNVLADEMFMMQYTEGRGWHDAAIKPYAPISLDPSAMVFHYGQEIFEGHKAYRWDDGRVAMFRPDQNAARLNRSAERMMMPSIPESFQVEVATRLVQRLQDWVPTEEGASLYLRPTMIATETGLGVRPSKEFLYFVICSPVGPYYPTGFKPVKVRAEDKHVRAVIGGTGAAKTGGNYAAGLYVQRQAFEAGYAGVLWLDGQEHKYVEEIGAMNFMVVMDGKLVTAPLLGSILPGITRASVLHMAPDMGVEAEERRISIDEVLEGIKSGRVTEAFGVGTAAVVTPIGTIAYKEEDYVITGDEVGPMALKIHKTLTDIQWGRQRDPYGWMKIVIE</sequence>
<comment type="similarity">
    <text evidence="5">Belongs to the class-IV pyridoxal-phosphate-dependent aminotransferase family.</text>
</comment>
<keyword evidence="10" id="KW-0663">Pyridoxal phosphate</keyword>
<evidence type="ECO:0000256" key="9">
    <source>
        <dbReference type="ARBA" id="ARBA00022679"/>
    </source>
</evidence>
<name>A0A956NBD1_UNCEI</name>
<dbReference type="NCBIfam" id="NF009897">
    <property type="entry name" value="PRK13357.1"/>
    <property type="match status" value="1"/>
</dbReference>
<dbReference type="EMBL" id="JAGQHS010000018">
    <property type="protein sequence ID" value="MCA9755221.1"/>
    <property type="molecule type" value="Genomic_DNA"/>
</dbReference>
<evidence type="ECO:0000256" key="1">
    <source>
        <dbReference type="ARBA" id="ARBA00001933"/>
    </source>
</evidence>
<dbReference type="InterPro" id="IPR043131">
    <property type="entry name" value="BCAT-like_N"/>
</dbReference>
<evidence type="ECO:0000256" key="6">
    <source>
        <dbReference type="ARBA" id="ARBA00013053"/>
    </source>
</evidence>
<comment type="pathway">
    <text evidence="2">Amino-acid biosynthesis; L-isoleucine biosynthesis; L-isoleucine from 2-oxobutanoate: step 4/4.</text>
</comment>
<evidence type="ECO:0000256" key="10">
    <source>
        <dbReference type="ARBA" id="ARBA00022898"/>
    </source>
</evidence>
<evidence type="ECO:0000256" key="4">
    <source>
        <dbReference type="ARBA" id="ARBA00005072"/>
    </source>
</evidence>
<keyword evidence="11" id="KW-0100">Branched-chain amino acid biosynthesis</keyword>
<dbReference type="Gene3D" id="3.20.10.10">
    <property type="entry name" value="D-amino Acid Aminotransferase, subunit A, domain 2"/>
    <property type="match status" value="1"/>
</dbReference>
<evidence type="ECO:0000256" key="13">
    <source>
        <dbReference type="ARBA" id="ARBA00048798"/>
    </source>
</evidence>
<comment type="pathway">
    <text evidence="3">Amino-acid biosynthesis; L-valine biosynthesis; L-valine from pyruvate: step 4/4.</text>
</comment>
<dbReference type="PANTHER" id="PTHR11825:SF44">
    <property type="entry name" value="BRANCHED-CHAIN-AMINO-ACID AMINOTRANSFERASE"/>
    <property type="match status" value="1"/>
</dbReference>
<dbReference type="AlphaFoldDB" id="A0A956NBD1"/>
<comment type="catalytic activity">
    <reaction evidence="12">
        <text>L-valine + 2-oxoglutarate = 3-methyl-2-oxobutanoate + L-glutamate</text>
        <dbReference type="Rhea" id="RHEA:24813"/>
        <dbReference type="ChEBI" id="CHEBI:11851"/>
        <dbReference type="ChEBI" id="CHEBI:16810"/>
        <dbReference type="ChEBI" id="CHEBI:29985"/>
        <dbReference type="ChEBI" id="CHEBI:57762"/>
        <dbReference type="EC" id="2.6.1.42"/>
    </reaction>
</comment>
<dbReference type="SUPFAM" id="SSF56752">
    <property type="entry name" value="D-aminoacid aminotransferase-like PLP-dependent enzymes"/>
    <property type="match status" value="1"/>
</dbReference>
<evidence type="ECO:0000313" key="16">
    <source>
        <dbReference type="EMBL" id="MCA9755221.1"/>
    </source>
</evidence>
<dbReference type="Proteomes" id="UP000739538">
    <property type="component" value="Unassembled WGS sequence"/>
</dbReference>
<dbReference type="InterPro" id="IPR005786">
    <property type="entry name" value="B_amino_transII"/>
</dbReference>